<accession>A0AAJ0FAR2</accession>
<dbReference type="EMBL" id="MU839835">
    <property type="protein sequence ID" value="KAK1754425.1"/>
    <property type="molecule type" value="Genomic_DNA"/>
</dbReference>
<dbReference type="Proteomes" id="UP001239445">
    <property type="component" value="Unassembled WGS sequence"/>
</dbReference>
<feature type="compositionally biased region" description="Polar residues" evidence="1">
    <location>
        <begin position="148"/>
        <end position="161"/>
    </location>
</feature>
<comment type="caution">
    <text evidence="2">The sequence shown here is derived from an EMBL/GenBank/DDBJ whole genome shotgun (WGS) entry which is preliminary data.</text>
</comment>
<evidence type="ECO:0000256" key="1">
    <source>
        <dbReference type="SAM" id="MobiDB-lite"/>
    </source>
</evidence>
<keyword evidence="3" id="KW-1185">Reference proteome</keyword>
<organism evidence="2 3">
    <name type="scientific">Echria macrotheca</name>
    <dbReference type="NCBI Taxonomy" id="438768"/>
    <lineage>
        <taxon>Eukaryota</taxon>
        <taxon>Fungi</taxon>
        <taxon>Dikarya</taxon>
        <taxon>Ascomycota</taxon>
        <taxon>Pezizomycotina</taxon>
        <taxon>Sordariomycetes</taxon>
        <taxon>Sordariomycetidae</taxon>
        <taxon>Sordariales</taxon>
        <taxon>Schizotheciaceae</taxon>
        <taxon>Echria</taxon>
    </lineage>
</organism>
<feature type="region of interest" description="Disordered" evidence="1">
    <location>
        <begin position="50"/>
        <end position="181"/>
    </location>
</feature>
<evidence type="ECO:0000313" key="3">
    <source>
        <dbReference type="Proteomes" id="UP001239445"/>
    </source>
</evidence>
<feature type="compositionally biased region" description="Polar residues" evidence="1">
    <location>
        <begin position="170"/>
        <end position="181"/>
    </location>
</feature>
<proteinExistence type="predicted"/>
<evidence type="ECO:0000313" key="2">
    <source>
        <dbReference type="EMBL" id="KAK1754425.1"/>
    </source>
</evidence>
<feature type="compositionally biased region" description="Basic and acidic residues" evidence="1">
    <location>
        <begin position="57"/>
        <end position="69"/>
    </location>
</feature>
<feature type="compositionally biased region" description="Polar residues" evidence="1">
    <location>
        <begin position="72"/>
        <end position="138"/>
    </location>
</feature>
<dbReference type="AlphaFoldDB" id="A0AAJ0FAR2"/>
<protein>
    <submittedName>
        <fullName evidence="2">Uncharacterized protein</fullName>
    </submittedName>
</protein>
<reference evidence="2" key="1">
    <citation type="submission" date="2023-06" db="EMBL/GenBank/DDBJ databases">
        <title>Genome-scale phylogeny and comparative genomics of the fungal order Sordariales.</title>
        <authorList>
            <consortium name="Lawrence Berkeley National Laboratory"/>
            <person name="Hensen N."/>
            <person name="Bonometti L."/>
            <person name="Westerberg I."/>
            <person name="Brannstrom I.O."/>
            <person name="Guillou S."/>
            <person name="Cros-Aarteil S."/>
            <person name="Calhoun S."/>
            <person name="Haridas S."/>
            <person name="Kuo A."/>
            <person name="Mondo S."/>
            <person name="Pangilinan J."/>
            <person name="Riley R."/>
            <person name="Labutti K."/>
            <person name="Andreopoulos B."/>
            <person name="Lipzen A."/>
            <person name="Chen C."/>
            <person name="Yanf M."/>
            <person name="Daum C."/>
            <person name="Ng V."/>
            <person name="Clum A."/>
            <person name="Steindorff A."/>
            <person name="Ohm R."/>
            <person name="Martin F."/>
            <person name="Silar P."/>
            <person name="Natvig D."/>
            <person name="Lalanne C."/>
            <person name="Gautier V."/>
            <person name="Ament-Velasquez S.L."/>
            <person name="Kruys A."/>
            <person name="Hutchinson M.I."/>
            <person name="Powell A.J."/>
            <person name="Barry K."/>
            <person name="Miller A.N."/>
            <person name="Grigoriev I.V."/>
            <person name="Debuchy R."/>
            <person name="Gladieux P."/>
            <person name="Thoren M.H."/>
            <person name="Johannesson H."/>
        </authorList>
    </citation>
    <scope>NUCLEOTIDE SEQUENCE</scope>
    <source>
        <strain evidence="2">PSN4</strain>
    </source>
</reference>
<feature type="region of interest" description="Disordered" evidence="1">
    <location>
        <begin position="375"/>
        <end position="410"/>
    </location>
</feature>
<gene>
    <name evidence="2" type="ORF">QBC47DRAFT_383895</name>
</gene>
<name>A0AAJ0FAR2_9PEZI</name>
<feature type="compositionally biased region" description="Basic and acidic residues" evidence="1">
    <location>
        <begin position="400"/>
        <end position="410"/>
    </location>
</feature>
<sequence length="410" mass="42565">MPNFATFRTRRNSAPALVCFDATDTMADRAARTGRRRPFSALMKKLANLKATSSGDGGRHASKRNEMKKRQMLNNNPYQQSGRVGVVSPSQHSQPSIITGHTGRSSITSLGRSESVRLSTDGQAPPTTGGRSMAPTVSTDHETAPSHGASSVTGTSRTANGVDSRRGGDSTFSSPAPSVRSLTTTLTTIQSMAPNQNNSTTHSHQLQQANSQVIHFDQPFPTTSPASAIPAHLTPSGASAIGHPTTYATATANNLLTDNASILTLASSSKRRRRRSFDTDASVRALAPSSLWGGSRESLPLSVLSSTMDGTAGVGPTTPGLHRGTSGVANERTSIYSATGILASERNSFYAKQVVGAAGDAASVRSGLLGHGRADSVSGSIGGLGAASPLASPREIAEEEASRNGETEKE</sequence>